<dbReference type="InterPro" id="IPR029057">
    <property type="entry name" value="PRTase-like"/>
</dbReference>
<sequence length="218" mass="23627">MVVEAKRGKEALEWMLDALFPRFCVRCEREGATLCSECDEAFLPTPSHETAPIASLATLTTGGPYGDPTMRRLIGAWKYDGDAQAAAAIAKRVRRALYATAPHVVDAVTWVPLSAERFRAREFDQAEAIALAAGETLGVPCLPLLKRTLHTPPRSRVGRTDRRFGDLDGVFEVADPRMLSRILLCDDVFTSGATMAAAARTLRDAGAKEIHGFAVAKG</sequence>
<protein>
    <recommendedName>
        <fullName evidence="4">Phosphoribosyltransferase domain-containing protein</fullName>
    </recommendedName>
</protein>
<dbReference type="CDD" id="cd06223">
    <property type="entry name" value="PRTases_typeI"/>
    <property type="match status" value="1"/>
</dbReference>
<comment type="caution">
    <text evidence="2">The sequence shown here is derived from an EMBL/GenBank/DDBJ whole genome shotgun (WGS) entry which is preliminary data.</text>
</comment>
<dbReference type="InterPro" id="IPR051910">
    <property type="entry name" value="ComF/GntX_DNA_util-trans"/>
</dbReference>
<dbReference type="PANTHER" id="PTHR47505:SF1">
    <property type="entry name" value="DNA UTILIZATION PROTEIN YHGH"/>
    <property type="match status" value="1"/>
</dbReference>
<gene>
    <name evidence="2" type="ORF">A2856_00110</name>
</gene>
<dbReference type="STRING" id="1802385.A2856_00110"/>
<accession>A0A1F7TMZ3</accession>
<dbReference type="EMBL" id="MGDT01000004">
    <property type="protein sequence ID" value="OGL66897.1"/>
    <property type="molecule type" value="Genomic_DNA"/>
</dbReference>
<dbReference type="SUPFAM" id="SSF53271">
    <property type="entry name" value="PRTase-like"/>
    <property type="match status" value="1"/>
</dbReference>
<dbReference type="AlphaFoldDB" id="A0A1F7TMZ3"/>
<evidence type="ECO:0000256" key="1">
    <source>
        <dbReference type="ARBA" id="ARBA00008007"/>
    </source>
</evidence>
<proteinExistence type="inferred from homology"/>
<evidence type="ECO:0008006" key="4">
    <source>
        <dbReference type="Google" id="ProtNLM"/>
    </source>
</evidence>
<name>A0A1F7TMZ3_9BACT</name>
<comment type="similarity">
    <text evidence="1">Belongs to the ComF/GntX family.</text>
</comment>
<dbReference type="InterPro" id="IPR000836">
    <property type="entry name" value="PRTase_dom"/>
</dbReference>
<evidence type="ECO:0000313" key="3">
    <source>
        <dbReference type="Proteomes" id="UP000177885"/>
    </source>
</evidence>
<dbReference type="Gene3D" id="3.40.50.2020">
    <property type="match status" value="1"/>
</dbReference>
<reference evidence="2 3" key="1">
    <citation type="journal article" date="2016" name="Nat. Commun.">
        <title>Thousands of microbial genomes shed light on interconnected biogeochemical processes in an aquifer system.</title>
        <authorList>
            <person name="Anantharaman K."/>
            <person name="Brown C.T."/>
            <person name="Hug L.A."/>
            <person name="Sharon I."/>
            <person name="Castelle C.J."/>
            <person name="Probst A.J."/>
            <person name="Thomas B.C."/>
            <person name="Singh A."/>
            <person name="Wilkins M.J."/>
            <person name="Karaoz U."/>
            <person name="Brodie E.L."/>
            <person name="Williams K.H."/>
            <person name="Hubbard S.S."/>
            <person name="Banfield J.F."/>
        </authorList>
    </citation>
    <scope>NUCLEOTIDE SEQUENCE [LARGE SCALE GENOMIC DNA]</scope>
</reference>
<organism evidence="2 3">
    <name type="scientific">Candidatus Uhrbacteria bacterium RIFCSPHIGHO2_01_FULL_63_20</name>
    <dbReference type="NCBI Taxonomy" id="1802385"/>
    <lineage>
        <taxon>Bacteria</taxon>
        <taxon>Candidatus Uhriibacteriota</taxon>
    </lineage>
</organism>
<dbReference type="PANTHER" id="PTHR47505">
    <property type="entry name" value="DNA UTILIZATION PROTEIN YHGH"/>
    <property type="match status" value="1"/>
</dbReference>
<dbReference type="Proteomes" id="UP000177885">
    <property type="component" value="Unassembled WGS sequence"/>
</dbReference>
<evidence type="ECO:0000313" key="2">
    <source>
        <dbReference type="EMBL" id="OGL66897.1"/>
    </source>
</evidence>